<proteinExistence type="predicted"/>
<comment type="caution">
    <text evidence="2">The sequence shown here is derived from an EMBL/GenBank/DDBJ whole genome shotgun (WGS) entry which is preliminary data.</text>
</comment>
<feature type="compositionally biased region" description="Basic residues" evidence="1">
    <location>
        <begin position="535"/>
        <end position="552"/>
    </location>
</feature>
<dbReference type="EMBL" id="QCYY01001129">
    <property type="protein sequence ID" value="ROT80331.1"/>
    <property type="molecule type" value="Genomic_DNA"/>
</dbReference>
<dbReference type="Proteomes" id="UP000283509">
    <property type="component" value="Unassembled WGS sequence"/>
</dbReference>
<reference evidence="2 3" key="1">
    <citation type="submission" date="2018-04" db="EMBL/GenBank/DDBJ databases">
        <authorList>
            <person name="Zhang X."/>
            <person name="Yuan J."/>
            <person name="Li F."/>
            <person name="Xiang J."/>
        </authorList>
    </citation>
    <scope>NUCLEOTIDE SEQUENCE [LARGE SCALE GENOMIC DNA]</scope>
    <source>
        <tissue evidence="2">Muscle</tissue>
    </source>
</reference>
<feature type="compositionally biased region" description="Low complexity" evidence="1">
    <location>
        <begin position="391"/>
        <end position="401"/>
    </location>
</feature>
<keyword evidence="3" id="KW-1185">Reference proteome</keyword>
<feature type="compositionally biased region" description="Pro residues" evidence="1">
    <location>
        <begin position="355"/>
        <end position="377"/>
    </location>
</feature>
<feature type="region of interest" description="Disordered" evidence="1">
    <location>
        <begin position="324"/>
        <end position="646"/>
    </location>
</feature>
<feature type="compositionally biased region" description="Gly residues" evidence="1">
    <location>
        <begin position="15"/>
        <end position="38"/>
    </location>
</feature>
<organism evidence="2 3">
    <name type="scientific">Penaeus vannamei</name>
    <name type="common">Whiteleg shrimp</name>
    <name type="synonym">Litopenaeus vannamei</name>
    <dbReference type="NCBI Taxonomy" id="6689"/>
    <lineage>
        <taxon>Eukaryota</taxon>
        <taxon>Metazoa</taxon>
        <taxon>Ecdysozoa</taxon>
        <taxon>Arthropoda</taxon>
        <taxon>Crustacea</taxon>
        <taxon>Multicrustacea</taxon>
        <taxon>Malacostraca</taxon>
        <taxon>Eumalacostraca</taxon>
        <taxon>Eucarida</taxon>
        <taxon>Decapoda</taxon>
        <taxon>Dendrobranchiata</taxon>
        <taxon>Penaeoidea</taxon>
        <taxon>Penaeidae</taxon>
        <taxon>Penaeus</taxon>
    </lineage>
</organism>
<feature type="compositionally biased region" description="Basic residues" evidence="1">
    <location>
        <begin position="43"/>
        <end position="56"/>
    </location>
</feature>
<feature type="region of interest" description="Disordered" evidence="1">
    <location>
        <begin position="1"/>
        <end position="197"/>
    </location>
</feature>
<feature type="compositionally biased region" description="Pro residues" evidence="1">
    <location>
        <begin position="167"/>
        <end position="177"/>
    </location>
</feature>
<dbReference type="AlphaFoldDB" id="A0A423TV50"/>
<feature type="compositionally biased region" description="Low complexity" evidence="1">
    <location>
        <begin position="60"/>
        <end position="70"/>
    </location>
</feature>
<evidence type="ECO:0000256" key="1">
    <source>
        <dbReference type="SAM" id="MobiDB-lite"/>
    </source>
</evidence>
<name>A0A423TV50_PENVA</name>
<protein>
    <submittedName>
        <fullName evidence="2">Uncharacterized protein</fullName>
    </submittedName>
</protein>
<sequence>MGRVAQRRQGDPRGGKGAGRQGRNGAGGMVVRGGLGEGEGGRNHPRRTPPRGRHPPRPPTGRTGRPAGAHPSPPPRPLQHPANRGPCPEAGSPRPAARAHGPSGGSNRRQPTRVTGPVGGALKVHPANARTIGGPPRGGEHAPATSTPPHLHPPQSPRLPTRHTARPLPPPLTPPLAPALLPFPAHRSPRQPPQPHPLHLLSRLPHIAAHRCTSHAQSRAPRPCVILPSANFPRTSPAHAPHPALHALTSTRPDAPCATRTSTSILSGTLLTSPPTPSPPSSHPIRHSLHLSLISVTLRYRSTLRLHSHHVTLHATAQLQYGNHVNPQTPLRSRSDSHAPLPLSRSSETAHRPPPHAPTPTHPRPHPSAPQPAPTRPHPPHRSPHPPDVRPAPTGTATRAPARPRPARPSSAPSLAPPPPRPARTPHAARSRSRGCSLPRTRHARPARTPNGHPHPTHRHRLPAHATAPTPPASHASAPRARQPRPQRAAPPAPRAARAPSPPSNAGSIPRLTVTSHHRPLRRQITGPAAAPPHHAPRPRPGRQHRHARAGGRARDAAPPRPGGCPPAAQQRLAPTAEPGDGRAPRGEGGPRTRGPPRGEGRGGATPGTQAASFRLLLATRLRPLSTAARAPQHPRRPAPRKGEAG</sequence>
<evidence type="ECO:0000313" key="2">
    <source>
        <dbReference type="EMBL" id="ROT80331.1"/>
    </source>
</evidence>
<reference evidence="2 3" key="2">
    <citation type="submission" date="2019-01" db="EMBL/GenBank/DDBJ databases">
        <title>The decoding of complex shrimp genome reveals the adaptation for benthos swimmer, frequently molting mechanism and breeding impact on genome.</title>
        <authorList>
            <person name="Sun Y."/>
            <person name="Gao Y."/>
            <person name="Yu Y."/>
        </authorList>
    </citation>
    <scope>NUCLEOTIDE SEQUENCE [LARGE SCALE GENOMIC DNA]</scope>
    <source>
        <tissue evidence="2">Muscle</tissue>
    </source>
</reference>
<feature type="compositionally biased region" description="Basic and acidic residues" evidence="1">
    <location>
        <begin position="580"/>
        <end position="601"/>
    </location>
</feature>
<accession>A0A423TV50</accession>
<feature type="compositionally biased region" description="Low complexity" evidence="1">
    <location>
        <begin position="464"/>
        <end position="488"/>
    </location>
</feature>
<gene>
    <name evidence="2" type="ORF">C7M84_000934</name>
</gene>
<evidence type="ECO:0000313" key="3">
    <source>
        <dbReference type="Proteomes" id="UP000283509"/>
    </source>
</evidence>